<dbReference type="STRING" id="662479.C440_01715"/>
<keyword evidence="2" id="KW-0808">Transferase</keyword>
<keyword evidence="2" id="KW-0489">Methyltransferase</keyword>
<dbReference type="Gene3D" id="3.40.50.150">
    <property type="entry name" value="Vaccinia Virus protein VP39"/>
    <property type="match status" value="1"/>
</dbReference>
<dbReference type="InterPro" id="IPR013216">
    <property type="entry name" value="Methyltransf_11"/>
</dbReference>
<dbReference type="PANTHER" id="PTHR43591">
    <property type="entry name" value="METHYLTRANSFERASE"/>
    <property type="match status" value="1"/>
</dbReference>
<dbReference type="PANTHER" id="PTHR43591:SF24">
    <property type="entry name" value="2-METHOXY-6-POLYPRENYL-1,4-BENZOQUINOL METHYLASE, MITOCHONDRIAL"/>
    <property type="match status" value="1"/>
</dbReference>
<evidence type="ECO:0000313" key="3">
    <source>
        <dbReference type="Proteomes" id="UP000011550"/>
    </source>
</evidence>
<dbReference type="AlphaFoldDB" id="M0ITC1"/>
<dbReference type="GO" id="GO:0008168">
    <property type="term" value="F:methyltransferase activity"/>
    <property type="evidence" value="ECO:0007669"/>
    <property type="project" value="UniProtKB-KW"/>
</dbReference>
<dbReference type="OrthoDB" id="1018at2157"/>
<reference evidence="2 3" key="1">
    <citation type="journal article" date="2014" name="PLoS Genet.">
        <title>Phylogenetically driven sequencing of extremely halophilic archaea reveals strategies for static and dynamic osmo-response.</title>
        <authorList>
            <person name="Becker E.A."/>
            <person name="Seitzer P.M."/>
            <person name="Tritt A."/>
            <person name="Larsen D."/>
            <person name="Krusor M."/>
            <person name="Yao A.I."/>
            <person name="Wu D."/>
            <person name="Madern D."/>
            <person name="Eisen J.A."/>
            <person name="Darling A.E."/>
            <person name="Facciotti M.T."/>
        </authorList>
    </citation>
    <scope>NUCLEOTIDE SEQUENCE [LARGE SCALE GENOMIC DNA]</scope>
    <source>
        <strain evidence="2 3">ATCC BAA-1512</strain>
    </source>
</reference>
<name>M0ITC1_9EURY</name>
<keyword evidence="3" id="KW-1185">Reference proteome</keyword>
<dbReference type="InterPro" id="IPR029063">
    <property type="entry name" value="SAM-dependent_MTases_sf"/>
</dbReference>
<accession>M0ITC1</accession>
<organism evidence="2 3">
    <name type="scientific">Haloferax mucosum ATCC BAA-1512</name>
    <dbReference type="NCBI Taxonomy" id="662479"/>
    <lineage>
        <taxon>Archaea</taxon>
        <taxon>Methanobacteriati</taxon>
        <taxon>Methanobacteriota</taxon>
        <taxon>Stenosarchaea group</taxon>
        <taxon>Halobacteria</taxon>
        <taxon>Halobacteriales</taxon>
        <taxon>Haloferacaceae</taxon>
        <taxon>Haloferax</taxon>
    </lineage>
</organism>
<dbReference type="PATRIC" id="fig|662479.7.peg.356"/>
<gene>
    <name evidence="2" type="ORF">C440_01715</name>
</gene>
<protein>
    <submittedName>
        <fullName evidence="2">S-adenosylmethionine-dependent methyltransferase-like protein</fullName>
    </submittedName>
</protein>
<dbReference type="Proteomes" id="UP000011550">
    <property type="component" value="Unassembled WGS sequence"/>
</dbReference>
<feature type="domain" description="Methyltransferase type 11" evidence="1">
    <location>
        <begin position="38"/>
        <end position="137"/>
    </location>
</feature>
<dbReference type="EMBL" id="AOLN01000001">
    <property type="protein sequence ID" value="ELZ99033.1"/>
    <property type="molecule type" value="Genomic_DNA"/>
</dbReference>
<comment type="caution">
    <text evidence="2">The sequence shown here is derived from an EMBL/GenBank/DDBJ whole genome shotgun (WGS) entry which is preliminary data.</text>
</comment>
<dbReference type="RefSeq" id="WP_008317642.1">
    <property type="nucleotide sequence ID" value="NZ_AOLN01000001.1"/>
</dbReference>
<proteinExistence type="predicted"/>
<dbReference type="CDD" id="cd02440">
    <property type="entry name" value="AdoMet_MTases"/>
    <property type="match status" value="1"/>
</dbReference>
<sequence length="199" mass="21477">MERFQNTNLPDWDWWGKLWPAPGETLRELGVAAGDRLVEIGSGDGYFALPAARIVAPAPVYALDLDASLLADLEQLADQQELGNVVTKHGDARSLSEHVPEPVDVALIANAFHGIEDREAFVTEAASVLADGGRLVVVNWRAIPREATAIDGEPRGPPTDLRLTPAETNAAVESAIGATECTQFDLPPYHYGLVFEPSR</sequence>
<dbReference type="GO" id="GO:0032259">
    <property type="term" value="P:methylation"/>
    <property type="evidence" value="ECO:0007669"/>
    <property type="project" value="UniProtKB-KW"/>
</dbReference>
<evidence type="ECO:0000259" key="1">
    <source>
        <dbReference type="Pfam" id="PF08241"/>
    </source>
</evidence>
<evidence type="ECO:0000313" key="2">
    <source>
        <dbReference type="EMBL" id="ELZ99033.1"/>
    </source>
</evidence>
<dbReference type="Pfam" id="PF08241">
    <property type="entry name" value="Methyltransf_11"/>
    <property type="match status" value="1"/>
</dbReference>
<dbReference type="SUPFAM" id="SSF53335">
    <property type="entry name" value="S-adenosyl-L-methionine-dependent methyltransferases"/>
    <property type="match status" value="1"/>
</dbReference>